<feature type="compositionally biased region" description="Basic and acidic residues" evidence="1">
    <location>
        <begin position="428"/>
        <end position="439"/>
    </location>
</feature>
<dbReference type="OrthoDB" id="3048627at2759"/>
<accession>A0A8S0WV21</accession>
<evidence type="ECO:0000256" key="1">
    <source>
        <dbReference type="SAM" id="MobiDB-lite"/>
    </source>
</evidence>
<gene>
    <name evidence="2" type="ORF">AAE3_LOCUS8643</name>
</gene>
<proteinExistence type="predicted"/>
<protein>
    <recommendedName>
        <fullName evidence="4">F-box domain-containing protein</fullName>
    </recommendedName>
</protein>
<evidence type="ECO:0000313" key="3">
    <source>
        <dbReference type="Proteomes" id="UP000467700"/>
    </source>
</evidence>
<dbReference type="AlphaFoldDB" id="A0A8S0WV21"/>
<evidence type="ECO:0000313" key="2">
    <source>
        <dbReference type="EMBL" id="CAA7266336.1"/>
    </source>
</evidence>
<dbReference type="SUPFAM" id="SSF52047">
    <property type="entry name" value="RNI-like"/>
    <property type="match status" value="1"/>
</dbReference>
<dbReference type="Gene3D" id="3.80.10.10">
    <property type="entry name" value="Ribonuclease Inhibitor"/>
    <property type="match status" value="1"/>
</dbReference>
<dbReference type="Proteomes" id="UP000467700">
    <property type="component" value="Unassembled WGS sequence"/>
</dbReference>
<reference evidence="2 3" key="1">
    <citation type="submission" date="2020-01" db="EMBL/GenBank/DDBJ databases">
        <authorList>
            <person name="Gupta K D."/>
        </authorList>
    </citation>
    <scope>NUCLEOTIDE SEQUENCE [LARGE SCALE GENOMIC DNA]</scope>
</reference>
<evidence type="ECO:0008006" key="4">
    <source>
        <dbReference type="Google" id="ProtNLM"/>
    </source>
</evidence>
<feature type="compositionally biased region" description="Acidic residues" evidence="1">
    <location>
        <begin position="440"/>
        <end position="452"/>
    </location>
</feature>
<comment type="caution">
    <text evidence="2">The sequence shown here is derived from an EMBL/GenBank/DDBJ whole genome shotgun (WGS) entry which is preliminary data.</text>
</comment>
<dbReference type="InterPro" id="IPR032675">
    <property type="entry name" value="LRR_dom_sf"/>
</dbReference>
<keyword evidence="3" id="KW-1185">Reference proteome</keyword>
<dbReference type="EMBL" id="CACVBS010000054">
    <property type="protein sequence ID" value="CAA7266336.1"/>
    <property type="molecule type" value="Genomic_DNA"/>
</dbReference>
<feature type="region of interest" description="Disordered" evidence="1">
    <location>
        <begin position="425"/>
        <end position="452"/>
    </location>
</feature>
<organism evidence="2 3">
    <name type="scientific">Cyclocybe aegerita</name>
    <name type="common">Black poplar mushroom</name>
    <name type="synonym">Agrocybe aegerita</name>
    <dbReference type="NCBI Taxonomy" id="1973307"/>
    <lineage>
        <taxon>Eukaryota</taxon>
        <taxon>Fungi</taxon>
        <taxon>Dikarya</taxon>
        <taxon>Basidiomycota</taxon>
        <taxon>Agaricomycotina</taxon>
        <taxon>Agaricomycetes</taxon>
        <taxon>Agaricomycetidae</taxon>
        <taxon>Agaricales</taxon>
        <taxon>Agaricineae</taxon>
        <taxon>Bolbitiaceae</taxon>
        <taxon>Cyclocybe</taxon>
    </lineage>
</organism>
<name>A0A8S0WV21_CYCAE</name>
<sequence length="504" mass="57429">MVVEKQTPQKKASPGGVYRNKPCILDMNDQVISFGWQPDRESPKRSKGVSFTYHLHVASGVCRQWRDVVQCLPEYWSRVVIFVDRDVKPADIKERISSAKDRPLGVLVTRSNYGGAHYDNNDNMAESKQEKTRAKKVIKLLRPLVPRCRSFVFDVKYSSSLPFISQDFRGTASHLRVLKLQCRVDKKNIACPRVPKIKRKDEFVFPRLSVLVLDGTTFMDACNISSFGNQLKDMYLDTLSISRLTAPNPDDDEDEGDEDGPAGFDMYSLAAHLANIGYIRHLTLAYIDVAYDPGTADQGEHQWRIDNLTIKGQDEPWVEELNSITSGSSLCYYHLVDSSIHYESMMVAHHLRLEAITDLGYHFGHTIGRHFGNRLDIVNCDRFTDHHLDVIADNCHYLRRLYLVDCPNFTVGGLKLMLTTRDALASQDDERPEGRHDTSDETESIVELDEEDDAEMADAYSTSMGAAGSRFTPIHRLHVKGHPHKLTTAEHQWFSDRLEFFSWD</sequence>